<proteinExistence type="inferred from homology"/>
<dbReference type="InterPro" id="IPR006680">
    <property type="entry name" value="Amidohydro-rel"/>
</dbReference>
<comment type="similarity">
    <text evidence="1 6">Belongs to the metallo-dependent hydrolases superfamily. Adenine deaminase family.</text>
</comment>
<dbReference type="PANTHER" id="PTHR11113:SF2">
    <property type="entry name" value="ADENINE DEAMINASE"/>
    <property type="match status" value="1"/>
</dbReference>
<evidence type="ECO:0000313" key="9">
    <source>
        <dbReference type="EMBL" id="GFM36253.1"/>
    </source>
</evidence>
<gene>
    <name evidence="6 9" type="primary">ade</name>
    <name evidence="9" type="ORF">DSM19430T_09370</name>
</gene>
<keyword evidence="3 6" id="KW-0378">Hydrolase</keyword>
<sequence length="574" mass="61724">MSHTNTLTDTLTNTLIGTAVGETPADLLIRNVRLVNVLSGEIHPAHIAVKDGCVIGFEEYEARTVVDARHRYCVPGLIDGHIHIESTLLSPARFARIAAQHGTAAVICDPHEIANVMGTAGLEYMLAASEHLPLSVFMMMPSCVPATHMESSGAVLTHEHVHDFLTRYPQRILGLAEVMNYPGVLFRNPEVLAKLNAAQGRVIDGHAPLLHGKDLNAYIIAGPASDHESSTVEEAREKLRKGMHLMVREGSQEHNLLDLLQTVNEFNSHRASFVCDDRLVNDLVNHGHMDDILRKAMATGLAPMRAVQMATINTARYFGLHRRGALAPGYRADMVLLDDLQSFTIADCYLAGRRVEECDFSSSVHFSENTMRVANLDKDALRVPAQAGKLRVIGIMPGQIITEHQLLEPALREGEAVADAGRDLAKLAVFERHNARGNVGLGFVTGLGLRAGALAGTVAHDSHNLIVGGMDDEDMLTAAREVVRIGGGLAVAHAGKVLASLPLPIAGLMSDAPVEEVLAGLQSINAALATLGYKLGSPFAALSFLALPVIPSLKLTDMGLVDVQRFAMVGLWAE</sequence>
<dbReference type="Pfam" id="PF01979">
    <property type="entry name" value="Amidohydro_1"/>
    <property type="match status" value="1"/>
</dbReference>
<keyword evidence="10" id="KW-1185">Reference proteome</keyword>
<dbReference type="InterPro" id="IPR006679">
    <property type="entry name" value="Adenine_deam"/>
</dbReference>
<name>A0A7J0BRB3_9BACT</name>
<dbReference type="AlphaFoldDB" id="A0A7J0BRB3"/>
<dbReference type="EMBL" id="BLVP01000004">
    <property type="protein sequence ID" value="GFM36253.1"/>
    <property type="molecule type" value="Genomic_DNA"/>
</dbReference>
<evidence type="ECO:0000256" key="2">
    <source>
        <dbReference type="ARBA" id="ARBA00012782"/>
    </source>
</evidence>
<dbReference type="RefSeq" id="WP_174408939.1">
    <property type="nucleotide sequence ID" value="NZ_BLVP01000004.1"/>
</dbReference>
<dbReference type="Gene3D" id="3.20.20.140">
    <property type="entry name" value="Metal-dependent hydrolases"/>
    <property type="match status" value="1"/>
</dbReference>
<organism evidence="9 10">
    <name type="scientific">Desulfovibrio psychrotolerans</name>
    <dbReference type="NCBI Taxonomy" id="415242"/>
    <lineage>
        <taxon>Bacteria</taxon>
        <taxon>Pseudomonadati</taxon>
        <taxon>Thermodesulfobacteriota</taxon>
        <taxon>Desulfovibrionia</taxon>
        <taxon>Desulfovibrionales</taxon>
        <taxon>Desulfovibrionaceae</taxon>
        <taxon>Desulfovibrio</taxon>
    </lineage>
</organism>
<dbReference type="GO" id="GO:0000034">
    <property type="term" value="F:adenine deaminase activity"/>
    <property type="evidence" value="ECO:0007669"/>
    <property type="project" value="UniProtKB-UniRule"/>
</dbReference>
<dbReference type="EC" id="3.5.4.2" evidence="2 6"/>
<protein>
    <recommendedName>
        <fullName evidence="2 6">Adenine deaminase</fullName>
        <shortName evidence="6">Adenase</shortName>
        <shortName evidence="6">Adenine aminase</shortName>
        <ecNumber evidence="2 6">3.5.4.2</ecNumber>
    </recommendedName>
</protein>
<comment type="cofactor">
    <cofactor evidence="6">
        <name>Mn(2+)</name>
        <dbReference type="ChEBI" id="CHEBI:29035"/>
    </cofactor>
</comment>
<dbReference type="NCBIfam" id="TIGR01178">
    <property type="entry name" value="ade"/>
    <property type="match status" value="1"/>
</dbReference>
<keyword evidence="4 6" id="KW-0464">Manganese</keyword>
<reference evidence="9 10" key="1">
    <citation type="submission" date="2020-05" db="EMBL/GenBank/DDBJ databases">
        <title>Draft genome sequence of Desulfovibrio psychrotolerans JS1T.</title>
        <authorList>
            <person name="Ueno A."/>
            <person name="Tamazawa S."/>
            <person name="Tamamura S."/>
            <person name="Murakami T."/>
            <person name="Kiyama T."/>
            <person name="Inomata H."/>
            <person name="Amano Y."/>
            <person name="Miyakawa K."/>
            <person name="Tamaki H."/>
            <person name="Naganuma T."/>
            <person name="Kaneko K."/>
        </authorList>
    </citation>
    <scope>NUCLEOTIDE SEQUENCE [LARGE SCALE GENOMIC DNA]</scope>
    <source>
        <strain evidence="9 10">JS1</strain>
    </source>
</reference>
<evidence type="ECO:0000256" key="4">
    <source>
        <dbReference type="ARBA" id="ARBA00023211"/>
    </source>
</evidence>
<evidence type="ECO:0000259" key="7">
    <source>
        <dbReference type="Pfam" id="PF01979"/>
    </source>
</evidence>
<evidence type="ECO:0000256" key="5">
    <source>
        <dbReference type="ARBA" id="ARBA00047720"/>
    </source>
</evidence>
<dbReference type="GO" id="GO:0006146">
    <property type="term" value="P:adenine catabolic process"/>
    <property type="evidence" value="ECO:0007669"/>
    <property type="project" value="InterPro"/>
</dbReference>
<evidence type="ECO:0000256" key="6">
    <source>
        <dbReference type="HAMAP-Rule" id="MF_01518"/>
    </source>
</evidence>
<dbReference type="CDD" id="cd01295">
    <property type="entry name" value="AdeC"/>
    <property type="match status" value="1"/>
</dbReference>
<comment type="caution">
    <text evidence="9">The sequence shown here is derived from an EMBL/GenBank/DDBJ whole genome shotgun (WGS) entry which is preliminary data.</text>
</comment>
<dbReference type="SUPFAM" id="SSF51338">
    <property type="entry name" value="Composite domain of metallo-dependent hydrolases"/>
    <property type="match status" value="1"/>
</dbReference>
<dbReference type="Proteomes" id="UP000503820">
    <property type="component" value="Unassembled WGS sequence"/>
</dbReference>
<evidence type="ECO:0000256" key="1">
    <source>
        <dbReference type="ARBA" id="ARBA00006773"/>
    </source>
</evidence>
<dbReference type="InterPro" id="IPR026912">
    <property type="entry name" value="Adenine_deam_C"/>
</dbReference>
<evidence type="ECO:0000313" key="10">
    <source>
        <dbReference type="Proteomes" id="UP000503820"/>
    </source>
</evidence>
<dbReference type="Pfam" id="PF13382">
    <property type="entry name" value="Adenine_deam_C"/>
    <property type="match status" value="1"/>
</dbReference>
<evidence type="ECO:0000256" key="3">
    <source>
        <dbReference type="ARBA" id="ARBA00022801"/>
    </source>
</evidence>
<dbReference type="Gene3D" id="2.30.40.10">
    <property type="entry name" value="Urease, subunit C, domain 1"/>
    <property type="match status" value="1"/>
</dbReference>
<dbReference type="InterPro" id="IPR032466">
    <property type="entry name" value="Metal_Hydrolase"/>
</dbReference>
<dbReference type="SUPFAM" id="SSF51556">
    <property type="entry name" value="Metallo-dependent hydrolases"/>
    <property type="match status" value="1"/>
</dbReference>
<accession>A0A7J0BRB3</accession>
<dbReference type="InterPro" id="IPR011059">
    <property type="entry name" value="Metal-dep_hydrolase_composite"/>
</dbReference>
<feature type="domain" description="Adenine deaminase C-terminal" evidence="8">
    <location>
        <begin position="399"/>
        <end position="566"/>
    </location>
</feature>
<evidence type="ECO:0000259" key="8">
    <source>
        <dbReference type="Pfam" id="PF13382"/>
    </source>
</evidence>
<comment type="catalytic activity">
    <reaction evidence="5 6">
        <text>adenine + H2O + H(+) = hypoxanthine + NH4(+)</text>
        <dbReference type="Rhea" id="RHEA:23688"/>
        <dbReference type="ChEBI" id="CHEBI:15377"/>
        <dbReference type="ChEBI" id="CHEBI:15378"/>
        <dbReference type="ChEBI" id="CHEBI:16708"/>
        <dbReference type="ChEBI" id="CHEBI:17368"/>
        <dbReference type="ChEBI" id="CHEBI:28938"/>
        <dbReference type="EC" id="3.5.4.2"/>
    </reaction>
</comment>
<dbReference type="PANTHER" id="PTHR11113">
    <property type="entry name" value="N-ACETYLGLUCOSAMINE-6-PHOSPHATE DEACETYLASE"/>
    <property type="match status" value="1"/>
</dbReference>
<dbReference type="HAMAP" id="MF_01518">
    <property type="entry name" value="Adenine_deamin"/>
    <property type="match status" value="1"/>
</dbReference>
<feature type="domain" description="Amidohydrolase-related" evidence="7">
    <location>
        <begin position="74"/>
        <end position="354"/>
    </location>
</feature>